<accession>A0A9Q4HWS5</accession>
<reference evidence="1" key="1">
    <citation type="submission" date="2022-11" db="EMBL/GenBank/DDBJ databases">
        <title>Temperate bacteriophages infecting mucin-degrading bacterium Ruminococcus gnavus from the human gut.</title>
        <authorList>
            <person name="Buttimer C."/>
        </authorList>
    </citation>
    <scope>NUCLEOTIDE SEQUENCE</scope>
    <source>
        <strain evidence="1">CCUG 49994</strain>
    </source>
</reference>
<dbReference type="EMBL" id="JAPRAY010000002">
    <property type="protein sequence ID" value="MCZ0666290.1"/>
    <property type="molecule type" value="Genomic_DNA"/>
</dbReference>
<name>A0A9Q4HWS5_MEDGN</name>
<dbReference type="AlphaFoldDB" id="A0A9Q4HWS5"/>
<comment type="caution">
    <text evidence="1">The sequence shown here is derived from an EMBL/GenBank/DDBJ whole genome shotgun (WGS) entry which is preliminary data.</text>
</comment>
<dbReference type="Proteomes" id="UP001079535">
    <property type="component" value="Unassembled WGS sequence"/>
</dbReference>
<organism evidence="1 2">
    <name type="scientific">Mediterraneibacter gnavus</name>
    <name type="common">Ruminococcus gnavus</name>
    <dbReference type="NCBI Taxonomy" id="33038"/>
    <lineage>
        <taxon>Bacteria</taxon>
        <taxon>Bacillati</taxon>
        <taxon>Bacillota</taxon>
        <taxon>Clostridia</taxon>
        <taxon>Lachnospirales</taxon>
        <taxon>Lachnospiraceae</taxon>
        <taxon>Mediterraneibacter</taxon>
    </lineage>
</organism>
<dbReference type="RefSeq" id="WP_268803306.1">
    <property type="nucleotide sequence ID" value="NZ_JAPRAY010000002.1"/>
</dbReference>
<protein>
    <submittedName>
        <fullName evidence="1">XRE family transcriptional regulator</fullName>
    </submittedName>
</protein>
<sequence>MAKYATKAKENIFTQARYNAAKFNDRLNSREGASEELGIDRSRLARIELGSKNPFPDEVLMMSDIYNAPELKAHFCKYMCPLGKDFPEVESEDLDRISVKALSSFRKISKAKDLLLDITEDGIITDEEKGDLEIIIKTLDEVTQITNELKIWAEKNIR</sequence>
<evidence type="ECO:0000313" key="1">
    <source>
        <dbReference type="EMBL" id="MCZ0666290.1"/>
    </source>
</evidence>
<evidence type="ECO:0000313" key="2">
    <source>
        <dbReference type="Proteomes" id="UP001079535"/>
    </source>
</evidence>
<gene>
    <name evidence="1" type="ORF">OZZ17_01870</name>
</gene>
<proteinExistence type="predicted"/>